<evidence type="ECO:0000313" key="5">
    <source>
        <dbReference type="EMBL" id="MFC3146023.1"/>
    </source>
</evidence>
<dbReference type="InterPro" id="IPR045569">
    <property type="entry name" value="Metalloprtase-TldD/E_C"/>
</dbReference>
<keyword evidence="6" id="KW-1185">Reference proteome</keyword>
<dbReference type="InterPro" id="IPR035068">
    <property type="entry name" value="TldD/PmbA_N"/>
</dbReference>
<dbReference type="GO" id="GO:0008237">
    <property type="term" value="F:metallopeptidase activity"/>
    <property type="evidence" value="ECO:0007669"/>
    <property type="project" value="UniProtKB-KW"/>
</dbReference>
<evidence type="ECO:0000256" key="1">
    <source>
        <dbReference type="ARBA" id="ARBA00005836"/>
    </source>
</evidence>
<name>A0ABV7GZP6_9BURK</name>
<evidence type="ECO:0000313" key="6">
    <source>
        <dbReference type="Proteomes" id="UP001595556"/>
    </source>
</evidence>
<feature type="domain" description="Metalloprotease TldD/E N-terminal" evidence="2">
    <location>
        <begin position="46"/>
        <end position="112"/>
    </location>
</feature>
<dbReference type="NCBIfam" id="NF008268">
    <property type="entry name" value="PRK11040.1"/>
    <property type="match status" value="1"/>
</dbReference>
<organism evidence="5 6">
    <name type="scientific">Piscinibacterium candidicorallinum</name>
    <dbReference type="NCBI Taxonomy" id="1793872"/>
    <lineage>
        <taxon>Bacteria</taxon>
        <taxon>Pseudomonadati</taxon>
        <taxon>Pseudomonadota</taxon>
        <taxon>Betaproteobacteria</taxon>
        <taxon>Burkholderiales</taxon>
        <taxon>Piscinibacterium</taxon>
    </lineage>
</organism>
<evidence type="ECO:0000259" key="2">
    <source>
        <dbReference type="Pfam" id="PF01523"/>
    </source>
</evidence>
<accession>A0ABV7GZP6</accession>
<dbReference type="InterPro" id="IPR045570">
    <property type="entry name" value="Metalloprtase-TldD/E_cen_dom"/>
</dbReference>
<dbReference type="InterPro" id="IPR047657">
    <property type="entry name" value="PmbA"/>
</dbReference>
<keyword evidence="5" id="KW-0378">Hydrolase</keyword>
<evidence type="ECO:0000259" key="3">
    <source>
        <dbReference type="Pfam" id="PF19289"/>
    </source>
</evidence>
<proteinExistence type="inferred from homology"/>
<keyword evidence="5" id="KW-0645">Protease</keyword>
<sequence length="466" mass="49526">MPRSKAPSATPASATQPLSFSRGELESIAAEALAAARRLGAAQAGVEVSEGSGLSVSVRKGAVETLEHNRDKGLGITVYTGKPGALSRGNASTSDFSTASIEATVRAAFDIARFTAPDDCAGLAEPELLAKDAPDLDLYHPWALDAEQAITLALRMERAALATDKRISNTDGTAVSASQGQFMLATSHGFMDGYPYSRQTLSIAPIAKDRSGMQRDDWYVSERRAEDLAEPERVGRYAAERALARLRARKLDTRKCPVLFEAPLACGLLGSFVQAASGGALYRDASFFIGKMGEQVLANHIDILEDPHVPGAIGSCFFDDEGVATRKRTVLEAGVLKGWFLSTYTARKLKLHTTGNAGGSHNLTLSSRLTRPTDDFAAMLRKMGTGLLVTELLGQGVNYVNGDYSRGASGYWVQNGVIQHPVEEITIAGNLAQMFKDIAAVGADVLRRGTKVTGSILISEMAIAGS</sequence>
<comment type="similarity">
    <text evidence="1">Belongs to the peptidase U62 family.</text>
</comment>
<dbReference type="InterPro" id="IPR036059">
    <property type="entry name" value="TldD/PmbA_sf"/>
</dbReference>
<dbReference type="PANTHER" id="PTHR43421">
    <property type="entry name" value="METALLOPROTEASE PMBA"/>
    <property type="match status" value="1"/>
</dbReference>
<dbReference type="InterPro" id="IPR002510">
    <property type="entry name" value="Metalloprtase-TldD/E_N"/>
</dbReference>
<dbReference type="Gene3D" id="3.30.2290.10">
    <property type="entry name" value="PmbA/TldD superfamily"/>
    <property type="match status" value="1"/>
</dbReference>
<dbReference type="EC" id="3.4.24.-" evidence="5"/>
<dbReference type="EMBL" id="JBHRTI010000001">
    <property type="protein sequence ID" value="MFC3146023.1"/>
    <property type="molecule type" value="Genomic_DNA"/>
</dbReference>
<dbReference type="Pfam" id="PF01523">
    <property type="entry name" value="PmbA_TldD_1st"/>
    <property type="match status" value="1"/>
</dbReference>
<dbReference type="RefSeq" id="WP_377300314.1">
    <property type="nucleotide sequence ID" value="NZ_CP180191.1"/>
</dbReference>
<dbReference type="SUPFAM" id="SSF111283">
    <property type="entry name" value="Putative modulator of DNA gyrase, PmbA/TldD"/>
    <property type="match status" value="1"/>
</dbReference>
<feature type="domain" description="Metalloprotease TldD/E C-terminal" evidence="3">
    <location>
        <begin position="253"/>
        <end position="465"/>
    </location>
</feature>
<dbReference type="Pfam" id="PF19290">
    <property type="entry name" value="PmbA_TldD_2nd"/>
    <property type="match status" value="1"/>
</dbReference>
<feature type="domain" description="Metalloprotease TldD/E central" evidence="4">
    <location>
        <begin position="139"/>
        <end position="246"/>
    </location>
</feature>
<gene>
    <name evidence="5" type="primary">pmbA</name>
    <name evidence="5" type="ORF">ACFOEN_00045</name>
</gene>
<keyword evidence="5" id="KW-0482">Metalloprotease</keyword>
<protein>
    <submittedName>
        <fullName evidence="5">Metalloprotease PmbA</fullName>
        <ecNumber evidence="5">3.4.24.-</ecNumber>
    </submittedName>
</protein>
<dbReference type="Pfam" id="PF19289">
    <property type="entry name" value="PmbA_TldD_3rd"/>
    <property type="match status" value="1"/>
</dbReference>
<comment type="caution">
    <text evidence="5">The sequence shown here is derived from an EMBL/GenBank/DDBJ whole genome shotgun (WGS) entry which is preliminary data.</text>
</comment>
<dbReference type="PANTHER" id="PTHR43421:SF1">
    <property type="entry name" value="METALLOPROTEASE PMBA"/>
    <property type="match status" value="1"/>
</dbReference>
<dbReference type="Proteomes" id="UP001595556">
    <property type="component" value="Unassembled WGS sequence"/>
</dbReference>
<reference evidence="6" key="1">
    <citation type="journal article" date="2019" name="Int. J. Syst. Evol. Microbiol.">
        <title>The Global Catalogue of Microorganisms (GCM) 10K type strain sequencing project: providing services to taxonomists for standard genome sequencing and annotation.</title>
        <authorList>
            <consortium name="The Broad Institute Genomics Platform"/>
            <consortium name="The Broad Institute Genome Sequencing Center for Infectious Disease"/>
            <person name="Wu L."/>
            <person name="Ma J."/>
        </authorList>
    </citation>
    <scope>NUCLEOTIDE SEQUENCE [LARGE SCALE GENOMIC DNA]</scope>
    <source>
        <strain evidence="6">KCTC 52168</strain>
    </source>
</reference>
<evidence type="ECO:0000259" key="4">
    <source>
        <dbReference type="Pfam" id="PF19290"/>
    </source>
</evidence>